<protein>
    <submittedName>
        <fullName evidence="2">Uncharacterized protein</fullName>
    </submittedName>
</protein>
<evidence type="ECO:0000313" key="3">
    <source>
        <dbReference type="Proteomes" id="UP000250744"/>
    </source>
</evidence>
<feature type="transmembrane region" description="Helical" evidence="1">
    <location>
        <begin position="12"/>
        <end position="34"/>
    </location>
</feature>
<keyword evidence="1" id="KW-1133">Transmembrane helix</keyword>
<dbReference type="EMBL" id="QKRX01000015">
    <property type="protein sequence ID" value="RAU16904.1"/>
    <property type="molecule type" value="Genomic_DNA"/>
</dbReference>
<name>A0A364NIM8_9GAMM</name>
<reference evidence="2 3" key="1">
    <citation type="submission" date="2018-06" db="EMBL/GenBank/DDBJ databases">
        <title>Nitrincola tibetense sp. nov., isolated from Lake XuguoCo on Tibetan Plateau.</title>
        <authorList>
            <person name="Xing P."/>
        </authorList>
    </citation>
    <scope>NUCLEOTIDE SEQUENCE [LARGE SCALE GENOMIC DNA]</scope>
    <source>
        <strain evidence="3">xg18</strain>
    </source>
</reference>
<organism evidence="2 3">
    <name type="scientific">Nitrincola tibetensis</name>
    <dbReference type="NCBI Taxonomy" id="2219697"/>
    <lineage>
        <taxon>Bacteria</taxon>
        <taxon>Pseudomonadati</taxon>
        <taxon>Pseudomonadota</taxon>
        <taxon>Gammaproteobacteria</taxon>
        <taxon>Oceanospirillales</taxon>
        <taxon>Oceanospirillaceae</taxon>
        <taxon>Nitrincola</taxon>
    </lineage>
</organism>
<gene>
    <name evidence="2" type="ORF">DN062_16045</name>
</gene>
<proteinExistence type="predicted"/>
<keyword evidence="1" id="KW-0812">Transmembrane</keyword>
<dbReference type="AlphaFoldDB" id="A0A364NIM8"/>
<sequence length="71" mass="8140">MFAVMDWLSSLFLSIIVSVLFLIPLFLLVGMVTYTKRILSKDRVSPFDEDLLRPAGYSLQKSIDDLQLDLM</sequence>
<dbReference type="Proteomes" id="UP000250744">
    <property type="component" value="Unassembled WGS sequence"/>
</dbReference>
<evidence type="ECO:0000313" key="2">
    <source>
        <dbReference type="EMBL" id="RAU16904.1"/>
    </source>
</evidence>
<keyword evidence="1" id="KW-0472">Membrane</keyword>
<comment type="caution">
    <text evidence="2">The sequence shown here is derived from an EMBL/GenBank/DDBJ whole genome shotgun (WGS) entry which is preliminary data.</text>
</comment>
<keyword evidence="3" id="KW-1185">Reference proteome</keyword>
<accession>A0A364NIM8</accession>
<evidence type="ECO:0000256" key="1">
    <source>
        <dbReference type="SAM" id="Phobius"/>
    </source>
</evidence>